<dbReference type="Proteomes" id="UP001151699">
    <property type="component" value="Chromosome A"/>
</dbReference>
<protein>
    <submittedName>
        <fullName evidence="2">Uncharacterized protein</fullName>
    </submittedName>
</protein>
<proteinExistence type="predicted"/>
<dbReference type="AlphaFoldDB" id="A0A9Q0NCU1"/>
<feature type="region of interest" description="Disordered" evidence="1">
    <location>
        <begin position="1"/>
        <end position="24"/>
    </location>
</feature>
<dbReference type="EMBL" id="WJQU01000001">
    <property type="protein sequence ID" value="KAJ6647951.1"/>
    <property type="molecule type" value="Genomic_DNA"/>
</dbReference>
<sequence length="276" mass="31346">MMRVKKTTAASISEPCDRDRPESSESNQDIINKIVILTNGSGEFTNTCAIDSVAQILAAACAFDPIYKERCVKWSLQFYYLWGEYGVQSAPPQQMYEQNPVTKSAKESTPFASTVEIQKLRTKILSLFPKSNMACVVPEVLFRTLKHTPSLTETQCNLTVKVSRTFGEHLFIEMPAGSLEKGSEYEKIVTVDQLNLEISIDVTKYCLCGLILFRPPLLRGGIGHYAAVVIIMNDYIIFDDLLKRPYKMNKNENFIIQCLFYKKQMNKMTFPTQFAK</sequence>
<evidence type="ECO:0000313" key="3">
    <source>
        <dbReference type="Proteomes" id="UP001151699"/>
    </source>
</evidence>
<organism evidence="2 3">
    <name type="scientific">Pseudolycoriella hygida</name>
    <dbReference type="NCBI Taxonomy" id="35572"/>
    <lineage>
        <taxon>Eukaryota</taxon>
        <taxon>Metazoa</taxon>
        <taxon>Ecdysozoa</taxon>
        <taxon>Arthropoda</taxon>
        <taxon>Hexapoda</taxon>
        <taxon>Insecta</taxon>
        <taxon>Pterygota</taxon>
        <taxon>Neoptera</taxon>
        <taxon>Endopterygota</taxon>
        <taxon>Diptera</taxon>
        <taxon>Nematocera</taxon>
        <taxon>Sciaroidea</taxon>
        <taxon>Sciaridae</taxon>
        <taxon>Pseudolycoriella</taxon>
    </lineage>
</organism>
<name>A0A9Q0NCU1_9DIPT</name>
<evidence type="ECO:0000256" key="1">
    <source>
        <dbReference type="SAM" id="MobiDB-lite"/>
    </source>
</evidence>
<feature type="non-terminal residue" evidence="2">
    <location>
        <position position="276"/>
    </location>
</feature>
<gene>
    <name evidence="2" type="ORF">Bhyg_03176</name>
</gene>
<comment type="caution">
    <text evidence="2">The sequence shown here is derived from an EMBL/GenBank/DDBJ whole genome shotgun (WGS) entry which is preliminary data.</text>
</comment>
<reference evidence="2" key="1">
    <citation type="submission" date="2022-07" db="EMBL/GenBank/DDBJ databases">
        <authorList>
            <person name="Trinca V."/>
            <person name="Uliana J.V.C."/>
            <person name="Torres T.T."/>
            <person name="Ward R.J."/>
            <person name="Monesi N."/>
        </authorList>
    </citation>
    <scope>NUCLEOTIDE SEQUENCE</scope>
    <source>
        <strain evidence="2">HSMRA1968</strain>
        <tissue evidence="2">Whole embryos</tissue>
    </source>
</reference>
<evidence type="ECO:0000313" key="2">
    <source>
        <dbReference type="EMBL" id="KAJ6647951.1"/>
    </source>
</evidence>
<accession>A0A9Q0NCU1</accession>
<keyword evidence="3" id="KW-1185">Reference proteome</keyword>